<dbReference type="PANTHER" id="PTHR30055:SF226">
    <property type="entry name" value="HTH-TYPE TRANSCRIPTIONAL REGULATOR PKSA"/>
    <property type="match status" value="1"/>
</dbReference>
<dbReference type="OrthoDB" id="5242390at2"/>
<dbReference type="Gene3D" id="1.10.357.10">
    <property type="entry name" value="Tetracycline Repressor, domain 2"/>
    <property type="match status" value="1"/>
</dbReference>
<dbReference type="Proteomes" id="UP000053244">
    <property type="component" value="Unassembled WGS sequence"/>
</dbReference>
<protein>
    <submittedName>
        <fullName evidence="4">TetR family transcriptional regulator</fullName>
    </submittedName>
</protein>
<dbReference type="PROSITE" id="PS01081">
    <property type="entry name" value="HTH_TETR_1"/>
    <property type="match status" value="1"/>
</dbReference>
<evidence type="ECO:0000256" key="1">
    <source>
        <dbReference type="ARBA" id="ARBA00023125"/>
    </source>
</evidence>
<sequence>MPRVSQAHLDARRQQIVDAARSRFASHGFAHTSMTDIIAESGLSNGAIYRYFTSKDEIVVAVCEQGTDALPKALTAEAVSGFLEHVRARARENNHARLVAQIYAEAAVSPQLAAVVQRQLAAMRAAIAELVPDARRAQAGQIAEAFVALCAAYSQQLAIRGDVDPAPFAAGLMAIIRG</sequence>
<evidence type="ECO:0000313" key="5">
    <source>
        <dbReference type="Proteomes" id="UP000053244"/>
    </source>
</evidence>
<proteinExistence type="predicted"/>
<evidence type="ECO:0000259" key="3">
    <source>
        <dbReference type="PROSITE" id="PS50977"/>
    </source>
</evidence>
<comment type="caution">
    <text evidence="4">The sequence shown here is derived from an EMBL/GenBank/DDBJ whole genome shotgun (WGS) entry which is preliminary data.</text>
</comment>
<dbReference type="GO" id="GO:0000976">
    <property type="term" value="F:transcription cis-regulatory region binding"/>
    <property type="evidence" value="ECO:0007669"/>
    <property type="project" value="TreeGrafter"/>
</dbReference>
<name>A0A0X3V9B5_9ACTN</name>
<dbReference type="AlphaFoldDB" id="A0A0X3V9B5"/>
<dbReference type="InterPro" id="IPR001647">
    <property type="entry name" value="HTH_TetR"/>
</dbReference>
<reference evidence="4 5" key="1">
    <citation type="submission" date="2015-10" db="EMBL/GenBank/DDBJ databases">
        <authorList>
            <person name="Gilbert D.G."/>
        </authorList>
    </citation>
    <scope>NUCLEOTIDE SEQUENCE [LARGE SCALE GENOMIC DNA]</scope>
    <source>
        <strain evidence="4 5">NRRL B-16712</strain>
    </source>
</reference>
<dbReference type="PRINTS" id="PR00455">
    <property type="entry name" value="HTHTETR"/>
</dbReference>
<dbReference type="PANTHER" id="PTHR30055">
    <property type="entry name" value="HTH-TYPE TRANSCRIPTIONAL REGULATOR RUTR"/>
    <property type="match status" value="1"/>
</dbReference>
<dbReference type="InterPro" id="IPR050109">
    <property type="entry name" value="HTH-type_TetR-like_transc_reg"/>
</dbReference>
<keyword evidence="1 2" id="KW-0238">DNA-binding</keyword>
<dbReference type="RefSeq" id="WP_067685078.1">
    <property type="nucleotide sequence ID" value="NZ_LLZH01000013.1"/>
</dbReference>
<dbReference type="PROSITE" id="PS50977">
    <property type="entry name" value="HTH_TETR_2"/>
    <property type="match status" value="1"/>
</dbReference>
<dbReference type="SUPFAM" id="SSF46689">
    <property type="entry name" value="Homeodomain-like"/>
    <property type="match status" value="1"/>
</dbReference>
<dbReference type="InterPro" id="IPR009057">
    <property type="entry name" value="Homeodomain-like_sf"/>
</dbReference>
<dbReference type="InterPro" id="IPR023772">
    <property type="entry name" value="DNA-bd_HTH_TetR-type_CS"/>
</dbReference>
<dbReference type="Pfam" id="PF00440">
    <property type="entry name" value="TetR_N"/>
    <property type="match status" value="1"/>
</dbReference>
<evidence type="ECO:0000313" key="4">
    <source>
        <dbReference type="EMBL" id="KUL41330.1"/>
    </source>
</evidence>
<dbReference type="GO" id="GO:0003700">
    <property type="term" value="F:DNA-binding transcription factor activity"/>
    <property type="evidence" value="ECO:0007669"/>
    <property type="project" value="TreeGrafter"/>
</dbReference>
<gene>
    <name evidence="4" type="ORF">ADL15_03480</name>
</gene>
<feature type="DNA-binding region" description="H-T-H motif" evidence="2">
    <location>
        <begin position="33"/>
        <end position="52"/>
    </location>
</feature>
<accession>A0A0X3V9B5</accession>
<organism evidence="4 5">
    <name type="scientific">Actinoplanes awajinensis subsp. mycoplanecinus</name>
    <dbReference type="NCBI Taxonomy" id="135947"/>
    <lineage>
        <taxon>Bacteria</taxon>
        <taxon>Bacillati</taxon>
        <taxon>Actinomycetota</taxon>
        <taxon>Actinomycetes</taxon>
        <taxon>Micromonosporales</taxon>
        <taxon>Micromonosporaceae</taxon>
        <taxon>Actinoplanes</taxon>
    </lineage>
</organism>
<keyword evidence="5" id="KW-1185">Reference proteome</keyword>
<dbReference type="EMBL" id="LLZH01000013">
    <property type="protein sequence ID" value="KUL41330.1"/>
    <property type="molecule type" value="Genomic_DNA"/>
</dbReference>
<feature type="domain" description="HTH tetR-type" evidence="3">
    <location>
        <begin position="10"/>
        <end position="70"/>
    </location>
</feature>
<evidence type="ECO:0000256" key="2">
    <source>
        <dbReference type="PROSITE-ProRule" id="PRU00335"/>
    </source>
</evidence>